<dbReference type="PANTHER" id="PTHR33377">
    <property type="entry name" value="OS10G0134700 PROTEIN-RELATED"/>
    <property type="match status" value="1"/>
</dbReference>
<evidence type="ECO:0000313" key="2">
    <source>
        <dbReference type="EMBL" id="TVU22435.1"/>
    </source>
</evidence>
<accession>A0A5J9UFA5</accession>
<feature type="domain" description="Bifunctional inhibitor/plant lipid transfer protein/seed storage helical" evidence="1">
    <location>
        <begin position="415"/>
        <end position="493"/>
    </location>
</feature>
<dbReference type="PANTHER" id="PTHR33377:SF94">
    <property type="entry name" value="OS01G0582300 PROTEIN"/>
    <property type="match status" value="1"/>
</dbReference>
<dbReference type="OrthoDB" id="660188at2759"/>
<keyword evidence="3" id="KW-1185">Reference proteome</keyword>
<feature type="non-terminal residue" evidence="2">
    <location>
        <position position="1"/>
    </location>
</feature>
<gene>
    <name evidence="2" type="ORF">EJB05_32129</name>
</gene>
<dbReference type="InterPro" id="IPR027417">
    <property type="entry name" value="P-loop_NTPase"/>
</dbReference>
<proteinExistence type="predicted"/>
<evidence type="ECO:0000259" key="1">
    <source>
        <dbReference type="Pfam" id="PF14368"/>
    </source>
</evidence>
<reference evidence="2 3" key="1">
    <citation type="journal article" date="2019" name="Sci. Rep.">
        <title>A high-quality genome of Eragrostis curvula grass provides insights into Poaceae evolution and supports new strategies to enhance forage quality.</title>
        <authorList>
            <person name="Carballo J."/>
            <person name="Santos B.A.C.M."/>
            <person name="Zappacosta D."/>
            <person name="Garbus I."/>
            <person name="Selva J.P."/>
            <person name="Gallo C.A."/>
            <person name="Diaz A."/>
            <person name="Albertini E."/>
            <person name="Caccamo M."/>
            <person name="Echenique V."/>
        </authorList>
    </citation>
    <scope>NUCLEOTIDE SEQUENCE [LARGE SCALE GENOMIC DNA]</scope>
    <source>
        <strain evidence="3">cv. Victoria</strain>
        <tissue evidence="2">Leaf</tissue>
    </source>
</reference>
<organism evidence="2 3">
    <name type="scientific">Eragrostis curvula</name>
    <name type="common">weeping love grass</name>
    <dbReference type="NCBI Taxonomy" id="38414"/>
    <lineage>
        <taxon>Eukaryota</taxon>
        <taxon>Viridiplantae</taxon>
        <taxon>Streptophyta</taxon>
        <taxon>Embryophyta</taxon>
        <taxon>Tracheophyta</taxon>
        <taxon>Spermatophyta</taxon>
        <taxon>Magnoliopsida</taxon>
        <taxon>Liliopsida</taxon>
        <taxon>Poales</taxon>
        <taxon>Poaceae</taxon>
        <taxon>PACMAD clade</taxon>
        <taxon>Chloridoideae</taxon>
        <taxon>Eragrostideae</taxon>
        <taxon>Eragrostidinae</taxon>
        <taxon>Eragrostis</taxon>
    </lineage>
</organism>
<dbReference type="AlphaFoldDB" id="A0A5J9UFA5"/>
<dbReference type="Gramene" id="TVU22435">
    <property type="protein sequence ID" value="TVU22435"/>
    <property type="gene ID" value="EJB05_32129"/>
</dbReference>
<comment type="caution">
    <text evidence="2">The sequence shown here is derived from an EMBL/GenBank/DDBJ whole genome shotgun (WGS) entry which is preliminary data.</text>
</comment>
<sequence>MNAVISAVASDFISRFISFLIDRSQQAHQVITNDDDNNKIVPRLQRLLLRACTVVEEAEGRRLTNRGMLLQLKQLKEAMYRGYYVLDTFGADQPCRPKRGFEVISQQCKLQSHMDNLEATLEGMKEFLLVLMHCPPVVRQPYDSYLFMENSMYGRRMEKECIISFLLRPCSYLDVLPVVGPCYVGKRTLVEHVCREEIVKRKFSNILHFRSNDLQNPVIEDAMDQLIVVELVQDTDEVAWDKIHNSLRHRAGKAILISVKDRVSRLGTVQAIRLTRLHQEEYWYFFRVLAFGRADPFDHHPDLASIGKEIAAELDGYLMLTIVVTRVLRANMNVQFWRRALRYIRRSNQMRLLVFGEDQRDISKRRFCPYFTAFAIYEVEEGSMMQGDMTNAVMAEDVLDGKLLTCLQHIVLGEKDCSKEKVLVLHFCHDSININGAYVAPTAACLNIVQAEEVDMICICRNIAPADEVLISVMKFLQLARDCNKPLPAGTKCGNPSAALHSPCRSSSAPPVALHLQRTAVADLLTTPAGVAPLLPQPRLTSNGPSDDV</sequence>
<dbReference type="EMBL" id="RWGY01000026">
    <property type="protein sequence ID" value="TVU22435.1"/>
    <property type="molecule type" value="Genomic_DNA"/>
</dbReference>
<name>A0A5J9UFA5_9POAL</name>
<dbReference type="Proteomes" id="UP000324897">
    <property type="component" value="Unassembled WGS sequence"/>
</dbReference>
<dbReference type="Pfam" id="PF14368">
    <property type="entry name" value="LTP_2"/>
    <property type="match status" value="1"/>
</dbReference>
<evidence type="ECO:0000313" key="3">
    <source>
        <dbReference type="Proteomes" id="UP000324897"/>
    </source>
</evidence>
<protein>
    <recommendedName>
        <fullName evidence="1">Bifunctional inhibitor/plant lipid transfer protein/seed storage helical domain-containing protein</fullName>
    </recommendedName>
</protein>
<dbReference type="SUPFAM" id="SSF52540">
    <property type="entry name" value="P-loop containing nucleoside triphosphate hydrolases"/>
    <property type="match status" value="1"/>
</dbReference>
<dbReference type="InterPro" id="IPR016140">
    <property type="entry name" value="Bifunc_inhib/LTP/seed_store"/>
</dbReference>